<feature type="domain" description="FAD-dependent urate hydroxylase HpyO/Asp monooxygenase CreE-like FAD/NAD(P)-binding" evidence="1">
    <location>
        <begin position="42"/>
        <end position="206"/>
    </location>
</feature>
<dbReference type="RefSeq" id="WP_166637878.1">
    <property type="nucleotide sequence ID" value="NZ_SNZV01000008.1"/>
</dbReference>
<dbReference type="InterPro" id="IPR038732">
    <property type="entry name" value="HpyO/CreE_NAD-binding"/>
</dbReference>
<dbReference type="Proteomes" id="UP000294752">
    <property type="component" value="Unassembled WGS sequence"/>
</dbReference>
<protein>
    <submittedName>
        <fullName evidence="2">FAD-NAD(P)-binding protein</fullName>
    </submittedName>
</protein>
<organism evidence="2 3">
    <name type="scientific">Sphingobacterium paludis</name>
    <dbReference type="NCBI Taxonomy" id="1476465"/>
    <lineage>
        <taxon>Bacteria</taxon>
        <taxon>Pseudomonadati</taxon>
        <taxon>Bacteroidota</taxon>
        <taxon>Sphingobacteriia</taxon>
        <taxon>Sphingobacteriales</taxon>
        <taxon>Sphingobacteriaceae</taxon>
        <taxon>Sphingobacterium</taxon>
    </lineage>
</organism>
<dbReference type="EMBL" id="SNZV01000008">
    <property type="protein sequence ID" value="TDS10974.1"/>
    <property type="molecule type" value="Genomic_DNA"/>
</dbReference>
<accession>A0A4R7CXZ8</accession>
<dbReference type="InterPro" id="IPR036188">
    <property type="entry name" value="FAD/NAD-bd_sf"/>
</dbReference>
<dbReference type="PANTHER" id="PTHR40254">
    <property type="entry name" value="BLR0577 PROTEIN"/>
    <property type="match status" value="1"/>
</dbReference>
<evidence type="ECO:0000313" key="3">
    <source>
        <dbReference type="Proteomes" id="UP000294752"/>
    </source>
</evidence>
<dbReference type="AlphaFoldDB" id="A0A4R7CXZ8"/>
<dbReference type="PANTHER" id="PTHR40254:SF1">
    <property type="entry name" value="BLR0577 PROTEIN"/>
    <property type="match status" value="1"/>
</dbReference>
<gene>
    <name evidence="2" type="ORF">B0I21_10831</name>
</gene>
<sequence>MIWKTAHILDDAKTARDYIASYIKDPAALQEAAFVPEATNIVLVGGGPKGMYALERLLNELPSSLEREGMHIIWINENADFGSGNNYQVDQPDYLLINYCIGNIDAWDRECVNTSIPQQLDLLDWIKASCDNGMQARPTDYASRALVGCYLQSSLQRILTSIPANVSVSLLQAKVADIHYETDFSLQLQGEEVPLKADYLLLATGHCYENNNLLGAGAVPAEQSGHYFKSAYPVKKLDSIPAQTPVAVVGLGLTCIDVVLHLTEGRGGRFTADGIYLSSGDEPLLYAFSRKNVPILTRGPIYGEDRYQLRPATIARLQEFKAISGERRIDFTRELYPVLQDEAQYAYYSTLLKERSEQRIADYIAKLPSNEIFTLDELLFPNSLSDHESMLQYLRDTIAYAECGELQAPVLAASAVWREATKWIGDLYQHAGFTGASQEVFDKQFFGAFCRSSFGPPIANMKKLLALAEFGILRFPATENATIDYNNEQAIFEVKGDNSSFTSTYLVDARIGRSNLEQKNASLYRALYESDLVKAFDNEGYHPGCVAMDIHGRATTASCAPLFFYGTPTEGVLLDNDSLSRKRNDTASCWSKFVVNTLLRLQKNNTYEFSSGG</sequence>
<comment type="caution">
    <text evidence="2">The sequence shown here is derived from an EMBL/GenBank/DDBJ whole genome shotgun (WGS) entry which is preliminary data.</text>
</comment>
<dbReference type="SUPFAM" id="SSF51905">
    <property type="entry name" value="FAD/NAD(P)-binding domain"/>
    <property type="match status" value="1"/>
</dbReference>
<dbReference type="Gene3D" id="3.50.50.60">
    <property type="entry name" value="FAD/NAD(P)-binding domain"/>
    <property type="match status" value="1"/>
</dbReference>
<evidence type="ECO:0000259" key="1">
    <source>
        <dbReference type="Pfam" id="PF13454"/>
    </source>
</evidence>
<dbReference type="Pfam" id="PF13454">
    <property type="entry name" value="NAD_binding_9"/>
    <property type="match status" value="1"/>
</dbReference>
<reference evidence="2 3" key="1">
    <citation type="submission" date="2019-03" db="EMBL/GenBank/DDBJ databases">
        <title>Genomic Encyclopedia of Type Strains, Phase III (KMG-III): the genomes of soil and plant-associated and newly described type strains.</title>
        <authorList>
            <person name="Whitman W."/>
        </authorList>
    </citation>
    <scope>NUCLEOTIDE SEQUENCE [LARGE SCALE GENOMIC DNA]</scope>
    <source>
        <strain evidence="2 3">CGMCC 1.12801</strain>
    </source>
</reference>
<name>A0A4R7CXZ8_9SPHI</name>
<keyword evidence="3" id="KW-1185">Reference proteome</keyword>
<proteinExistence type="predicted"/>
<dbReference type="InterPro" id="IPR052189">
    <property type="entry name" value="L-asp_N-monooxygenase_NS-form"/>
</dbReference>
<evidence type="ECO:0000313" key="2">
    <source>
        <dbReference type="EMBL" id="TDS10974.1"/>
    </source>
</evidence>